<evidence type="ECO:0000259" key="1">
    <source>
        <dbReference type="Pfam" id="PF10077"/>
    </source>
</evidence>
<sequence length="245" mass="26943">MSKFGLPDVVVSDFSWSTNRPMGHLVNTFAQAMAEGATLARPGQYDLNLRALRHAAARDPLLANLKPNAAAVAKLSLVNGKWESGDPKNRLYEIRFDRYPGPDRYAQQSALLTSAFGADEDSVTRLKHNDELLAASKAANAQLPKLRDAFAKGLQPGEYILVKAPFATRDGGNEWMWVEVAKWSGDTIEGLLKNEPVDVPGLRGGQMVKVSQAKVFDYVRHHPDGREEGNETTKIIMRMQGGAKK</sequence>
<organism evidence="2">
    <name type="scientific">Variovorax paradoxus</name>
    <dbReference type="NCBI Taxonomy" id="34073"/>
    <lineage>
        <taxon>Bacteria</taxon>
        <taxon>Pseudomonadati</taxon>
        <taxon>Pseudomonadota</taxon>
        <taxon>Betaproteobacteria</taxon>
        <taxon>Burkholderiales</taxon>
        <taxon>Comamonadaceae</taxon>
        <taxon>Variovorax</taxon>
    </lineage>
</organism>
<dbReference type="InterPro" id="IPR018756">
    <property type="entry name" value="DUF2314"/>
</dbReference>
<dbReference type="AlphaFoldDB" id="A0A679JKE2"/>
<reference evidence="2" key="1">
    <citation type="submission" date="2019-12" db="EMBL/GenBank/DDBJ databases">
        <authorList>
            <person name="Cremers G."/>
        </authorList>
    </citation>
    <scope>NUCLEOTIDE SEQUENCE</scope>
    <source>
        <strain evidence="2">Vvax</strain>
    </source>
</reference>
<accession>A0A679JKE2</accession>
<dbReference type="Pfam" id="PF10077">
    <property type="entry name" value="DUF2314"/>
    <property type="match status" value="1"/>
</dbReference>
<protein>
    <recommendedName>
        <fullName evidence="1">DUF2314 domain-containing protein</fullName>
    </recommendedName>
</protein>
<feature type="domain" description="DUF2314" evidence="1">
    <location>
        <begin position="158"/>
        <end position="235"/>
    </location>
</feature>
<gene>
    <name evidence="2" type="ORF">VVAX_04456</name>
</gene>
<dbReference type="EMBL" id="LR743507">
    <property type="protein sequence ID" value="CAA2107865.1"/>
    <property type="molecule type" value="Genomic_DNA"/>
</dbReference>
<proteinExistence type="predicted"/>
<name>A0A679JKE2_VARPD</name>
<evidence type="ECO:0000313" key="2">
    <source>
        <dbReference type="EMBL" id="CAA2107865.1"/>
    </source>
</evidence>